<sequence>MLIPSIDNLEQVTSFFNTKYPGLDYSKEQLLTWKDHQKWLAVLSTSQTARTFRQRFVQFPELDIATMQTWNFTSSG</sequence>
<dbReference type="OrthoDB" id="10271029at2759"/>
<dbReference type="EMBL" id="CAGKOT010000010">
    <property type="protein sequence ID" value="CAB5356258.1"/>
    <property type="molecule type" value="Genomic_DNA"/>
</dbReference>
<dbReference type="AlphaFoldDB" id="A0A915Z004"/>
<evidence type="ECO:0000313" key="1">
    <source>
        <dbReference type="EMBL" id="CAB5356258.1"/>
    </source>
</evidence>
<evidence type="ECO:0000313" key="2">
    <source>
        <dbReference type="Proteomes" id="UP000684084"/>
    </source>
</evidence>
<dbReference type="Proteomes" id="UP000684084">
    <property type="component" value="Unassembled WGS sequence"/>
</dbReference>
<organism evidence="1 2">
    <name type="scientific">Rhizophagus irregularis</name>
    <dbReference type="NCBI Taxonomy" id="588596"/>
    <lineage>
        <taxon>Eukaryota</taxon>
        <taxon>Fungi</taxon>
        <taxon>Fungi incertae sedis</taxon>
        <taxon>Mucoromycota</taxon>
        <taxon>Glomeromycotina</taxon>
        <taxon>Glomeromycetes</taxon>
        <taxon>Glomerales</taxon>
        <taxon>Glomeraceae</taxon>
        <taxon>Rhizophagus</taxon>
    </lineage>
</organism>
<protein>
    <submittedName>
        <fullName evidence="1">Uncharacterized protein</fullName>
    </submittedName>
</protein>
<comment type="caution">
    <text evidence="1">The sequence shown here is derived from an EMBL/GenBank/DDBJ whole genome shotgun (WGS) entry which is preliminary data.</text>
</comment>
<proteinExistence type="predicted"/>
<reference evidence="1" key="1">
    <citation type="submission" date="2020-05" db="EMBL/GenBank/DDBJ databases">
        <authorList>
            <person name="Rincon C."/>
            <person name="Sanders R I."/>
            <person name="Robbins C."/>
            <person name="Chaturvedi A."/>
        </authorList>
    </citation>
    <scope>NUCLEOTIDE SEQUENCE</scope>
    <source>
        <strain evidence="1">CHB12</strain>
    </source>
</reference>
<name>A0A915Z004_9GLOM</name>
<accession>A0A915Z004</accession>
<gene>
    <name evidence="1" type="ORF">CHRIB12_LOCUS6297</name>
</gene>